<organism evidence="9 10">
    <name type="scientific">Platanthera guangdongensis</name>
    <dbReference type="NCBI Taxonomy" id="2320717"/>
    <lineage>
        <taxon>Eukaryota</taxon>
        <taxon>Viridiplantae</taxon>
        <taxon>Streptophyta</taxon>
        <taxon>Embryophyta</taxon>
        <taxon>Tracheophyta</taxon>
        <taxon>Spermatophyta</taxon>
        <taxon>Magnoliopsida</taxon>
        <taxon>Liliopsida</taxon>
        <taxon>Asparagales</taxon>
        <taxon>Orchidaceae</taxon>
        <taxon>Orchidoideae</taxon>
        <taxon>Orchideae</taxon>
        <taxon>Orchidinae</taxon>
        <taxon>Platanthera</taxon>
    </lineage>
</organism>
<accession>A0ABR2LZJ3</accession>
<evidence type="ECO:0000256" key="2">
    <source>
        <dbReference type="ARBA" id="ARBA00007923"/>
    </source>
</evidence>
<dbReference type="PROSITE" id="PS50004">
    <property type="entry name" value="C2"/>
    <property type="match status" value="3"/>
</dbReference>
<dbReference type="InterPro" id="IPR013583">
    <property type="entry name" value="MCTP_C"/>
</dbReference>
<dbReference type="InterPro" id="IPR047258">
    <property type="entry name" value="C2C_MCTP_PRT_plant"/>
</dbReference>
<dbReference type="InterPro" id="IPR047257">
    <property type="entry name" value="C2B_MCTP_PRT_plant"/>
</dbReference>
<feature type="domain" description="C2" evidence="8">
    <location>
        <begin position="195"/>
        <end position="316"/>
    </location>
</feature>
<dbReference type="PANTHER" id="PTHR31425">
    <property type="entry name" value="PHOSPHORIBOSYLANTHRANILATE TRANSFERASE ISOFORM 1"/>
    <property type="match status" value="1"/>
</dbReference>
<dbReference type="InterPro" id="IPR000008">
    <property type="entry name" value="C2_dom"/>
</dbReference>
<comment type="subcellular location">
    <subcellularLocation>
        <location evidence="1">Membrane</location>
        <topology evidence="1">Multi-pass membrane protein</topology>
    </subcellularLocation>
</comment>
<keyword evidence="4" id="KW-0677">Repeat</keyword>
<evidence type="ECO:0000256" key="4">
    <source>
        <dbReference type="ARBA" id="ARBA00022737"/>
    </source>
</evidence>
<dbReference type="InterPro" id="IPR047259">
    <property type="entry name" value="QUIRKY-like"/>
</dbReference>
<keyword evidence="10" id="KW-1185">Reference proteome</keyword>
<sequence length="776" mass="88222">MVLPKHLGIACPPTLEKMQIPLSEEDYSLKETSPHLGNGSNERLGTKYDLVEQMLFLYVRVVKAKGLPSKGNNGGSSHFVEAKVGNLSGLTRHPGSEWNQVFTFSKDRNLPSVLEVKVRSKDLSKDEPVGLVVFDLNEIPERVPPDSPLAPQWYNLEDWRGNKVQGEVMLAVWIGTQADEAFPEAWHCDAGSISDEGMANLRSKVYVSPKLWYVRVNVIEAQELHFTDKTRFPEVFVKVVMGIQGLRTRISKNQSVNHMWNEDLILVAAEPFEEQVVISVEAKVGPNRDEVMGKVAISLHNVERRLDGTTLNSKWYNLEMKETNISSRIHLRICLDGGYHVLDESTNHSSDLRPTAKQLWGPSIGVLELGVLGAQGLLPMKTKDGRGTTDAYSVAKYGQKWIRSRTVVDCLAPRWNEQYTWEVYEPCTVLTVGVFDNCHLQGGEKAAAVRDNVIGKIRIRLSTLESDRVYIHSYPLLILSNGGLKKMGEIQLALRFSCLSMLSMLQTYLQPLLPKMHYIHPLSVSQIELLRYHAMQIVSIRLGRSEPPLRREVVEFMLDVGSHMWSMRRSKVNFFRIVSALSGLVASIKWFNRICNWKSPLMTVMIHLLLVILVVFPELILPTFFLNLFFIGIWRYRWKPRHPPFMDTKLSLADAVSLDELGEEFDPFPTAQQTNVLKMRYDRLRSVAGRVQIVAGDLAAQGERMQALLSWRDPRATTLFLIFCFLVAVVLYVTPMRVVALATGFYILRHPSLRQEPPSVFFNFFRRLPAQTDRLL</sequence>
<evidence type="ECO:0000259" key="8">
    <source>
        <dbReference type="PROSITE" id="PS50004"/>
    </source>
</evidence>
<keyword evidence="3 7" id="KW-0812">Transmembrane</keyword>
<evidence type="ECO:0000256" key="3">
    <source>
        <dbReference type="ARBA" id="ARBA00022692"/>
    </source>
</evidence>
<feature type="transmembrane region" description="Helical" evidence="7">
    <location>
        <begin position="604"/>
        <end position="631"/>
    </location>
</feature>
<protein>
    <recommendedName>
        <fullName evidence="8">C2 domain-containing protein</fullName>
    </recommendedName>
</protein>
<dbReference type="PANTHER" id="PTHR31425:SF50">
    <property type="entry name" value="FT-INTERACTING PROTEIN 3-RELATED"/>
    <property type="match status" value="1"/>
</dbReference>
<dbReference type="Gene3D" id="2.60.40.150">
    <property type="entry name" value="C2 domain"/>
    <property type="match status" value="3"/>
</dbReference>
<evidence type="ECO:0000256" key="5">
    <source>
        <dbReference type="ARBA" id="ARBA00022989"/>
    </source>
</evidence>
<proteinExistence type="inferred from homology"/>
<dbReference type="InterPro" id="IPR047255">
    <property type="entry name" value="C2D_MCTP_PRT_plant"/>
</dbReference>
<name>A0ABR2LZJ3_9ASPA</name>
<reference evidence="9 10" key="1">
    <citation type="journal article" date="2022" name="Nat. Plants">
        <title>Genomes of leafy and leafless Platanthera orchids illuminate the evolution of mycoheterotrophy.</title>
        <authorList>
            <person name="Li M.H."/>
            <person name="Liu K.W."/>
            <person name="Li Z."/>
            <person name="Lu H.C."/>
            <person name="Ye Q.L."/>
            <person name="Zhang D."/>
            <person name="Wang J.Y."/>
            <person name="Li Y.F."/>
            <person name="Zhong Z.M."/>
            <person name="Liu X."/>
            <person name="Yu X."/>
            <person name="Liu D.K."/>
            <person name="Tu X.D."/>
            <person name="Liu B."/>
            <person name="Hao Y."/>
            <person name="Liao X.Y."/>
            <person name="Jiang Y.T."/>
            <person name="Sun W.H."/>
            <person name="Chen J."/>
            <person name="Chen Y.Q."/>
            <person name="Ai Y."/>
            <person name="Zhai J.W."/>
            <person name="Wu S.S."/>
            <person name="Zhou Z."/>
            <person name="Hsiao Y.Y."/>
            <person name="Wu W.L."/>
            <person name="Chen Y.Y."/>
            <person name="Lin Y.F."/>
            <person name="Hsu J.L."/>
            <person name="Li C.Y."/>
            <person name="Wang Z.W."/>
            <person name="Zhao X."/>
            <person name="Zhong W.Y."/>
            <person name="Ma X.K."/>
            <person name="Ma L."/>
            <person name="Huang J."/>
            <person name="Chen G.Z."/>
            <person name="Huang M.Z."/>
            <person name="Huang L."/>
            <person name="Peng D.H."/>
            <person name="Luo Y.B."/>
            <person name="Zou S.Q."/>
            <person name="Chen S.P."/>
            <person name="Lan S."/>
            <person name="Tsai W.C."/>
            <person name="Van de Peer Y."/>
            <person name="Liu Z.J."/>
        </authorList>
    </citation>
    <scope>NUCLEOTIDE SEQUENCE [LARGE SCALE GENOMIC DNA]</scope>
    <source>
        <strain evidence="9">Lor288</strain>
    </source>
</reference>
<evidence type="ECO:0000313" key="10">
    <source>
        <dbReference type="Proteomes" id="UP001412067"/>
    </source>
</evidence>
<dbReference type="Pfam" id="PF08372">
    <property type="entry name" value="PRT_C"/>
    <property type="match status" value="1"/>
</dbReference>
<dbReference type="CDD" id="cd08379">
    <property type="entry name" value="C2D_MCTP_PRT_plant"/>
    <property type="match status" value="1"/>
</dbReference>
<evidence type="ECO:0000256" key="1">
    <source>
        <dbReference type="ARBA" id="ARBA00004141"/>
    </source>
</evidence>
<dbReference type="EMBL" id="JBBWWR010000013">
    <property type="protein sequence ID" value="KAK8955651.1"/>
    <property type="molecule type" value="Genomic_DNA"/>
</dbReference>
<evidence type="ECO:0000256" key="7">
    <source>
        <dbReference type="SAM" id="Phobius"/>
    </source>
</evidence>
<gene>
    <name evidence="9" type="ORF">KSP40_PGU002180</name>
</gene>
<keyword evidence="6 7" id="KW-0472">Membrane</keyword>
<keyword evidence="5 7" id="KW-1133">Transmembrane helix</keyword>
<comment type="similarity">
    <text evidence="2">Belongs to the MCTP family.</text>
</comment>
<dbReference type="Proteomes" id="UP001412067">
    <property type="component" value="Unassembled WGS sequence"/>
</dbReference>
<dbReference type="CDD" id="cd08378">
    <property type="entry name" value="C2B_MCTP_PRT_plant"/>
    <property type="match status" value="1"/>
</dbReference>
<dbReference type="InterPro" id="IPR035892">
    <property type="entry name" value="C2_domain_sf"/>
</dbReference>
<dbReference type="CDD" id="cd04019">
    <property type="entry name" value="C2C_MCTP_PRT_plant"/>
    <property type="match status" value="1"/>
</dbReference>
<dbReference type="SMART" id="SM00239">
    <property type="entry name" value="C2"/>
    <property type="match status" value="3"/>
</dbReference>
<feature type="domain" description="C2" evidence="8">
    <location>
        <begin position="348"/>
        <end position="474"/>
    </location>
</feature>
<dbReference type="Pfam" id="PF00168">
    <property type="entry name" value="C2"/>
    <property type="match status" value="3"/>
</dbReference>
<evidence type="ECO:0000256" key="6">
    <source>
        <dbReference type="ARBA" id="ARBA00023136"/>
    </source>
</evidence>
<evidence type="ECO:0000313" key="9">
    <source>
        <dbReference type="EMBL" id="KAK8955651.1"/>
    </source>
</evidence>
<feature type="domain" description="C2" evidence="8">
    <location>
        <begin position="38"/>
        <end position="154"/>
    </location>
</feature>
<dbReference type="SUPFAM" id="SSF49562">
    <property type="entry name" value="C2 domain (Calcium/lipid-binding domain, CaLB)"/>
    <property type="match status" value="3"/>
</dbReference>
<comment type="caution">
    <text evidence="9">The sequence shown here is derived from an EMBL/GenBank/DDBJ whole genome shotgun (WGS) entry which is preliminary data.</text>
</comment>
<feature type="transmembrane region" description="Helical" evidence="7">
    <location>
        <begin position="719"/>
        <end position="748"/>
    </location>
</feature>